<dbReference type="Proteomes" id="UP000000763">
    <property type="component" value="Chromosome 11"/>
</dbReference>
<sequence>FAGVPFSSPLAAGRRRLALLPSPATNLPSSSSNCGHAAGRRGRRGCGGGHGPVLRGGAGGGDGVRARAFYCTYAARAGFRVRSSKSFASRIDDAIIMRRFVCTRQGLPSRKDTLLDASKKRRNRASARAACPAMLQVNRRPSSRWLVSRCVLLHSHPLASSSSSADAAATDAAEPNDSSSAEQDGGAAAAAAALAPGGGVAQGLLDHFRKLQLDNPAFCYAVQIDRSGCIANFIWVDARARSLYRRFGDAVVLDLTCRRNRRAVPFAAFTGMNHHRQAIVFGCALMTDESENSFAWLFETWLAFMGGKKPMSFTIGYSRDVEMAAMKVFGGDVRHRFCRRDIFFICKQKLASLYSEHSTLKDELKECVTELERIDEFESTWRMLLSKYNLFGNEWLQTIYSIRHQWVPAYLKDSFFGEIINAPKLETMFKFFQRSSITTTTLRDIAFQFDKAIARDYQTELQEDFATFSSKPVMKSSHPMEKQASELYTKVMFDLFQDELIESSGFLVQNVESGDISRFEVTQSENANIRYTVLYSEPRASVSCSCHKFEFAGVLCRHALRVLTAIGIPVLPENYILKRWTRNAKNNILSQVPANTKGSLAWRCNDLCRDGIRFAEEGATSEEIYKTAKEALQKAFAEILPQSEAHLK</sequence>
<evidence type="ECO:0000256" key="4">
    <source>
        <dbReference type="ARBA" id="ARBA00022833"/>
    </source>
</evidence>
<dbReference type="Pfam" id="PF10551">
    <property type="entry name" value="MULE"/>
    <property type="match status" value="1"/>
</dbReference>
<feature type="region of interest" description="Disordered" evidence="7">
    <location>
        <begin position="21"/>
        <end position="49"/>
    </location>
</feature>
<organism evidence="9 10">
    <name type="scientific">Oryza sativa subsp. japonica</name>
    <name type="common">Rice</name>
    <dbReference type="NCBI Taxonomy" id="39947"/>
    <lineage>
        <taxon>Eukaryota</taxon>
        <taxon>Viridiplantae</taxon>
        <taxon>Streptophyta</taxon>
        <taxon>Embryophyta</taxon>
        <taxon>Tracheophyta</taxon>
        <taxon>Spermatophyta</taxon>
        <taxon>Magnoliopsida</taxon>
        <taxon>Liliopsida</taxon>
        <taxon>Poales</taxon>
        <taxon>Poaceae</taxon>
        <taxon>BOP clade</taxon>
        <taxon>Oryzoideae</taxon>
        <taxon>Oryzeae</taxon>
        <taxon>Oryzinae</taxon>
        <taxon>Oryza</taxon>
        <taxon>Oryza sativa</taxon>
    </lineage>
</organism>
<dbReference type="InterPro" id="IPR006564">
    <property type="entry name" value="Znf_PMZ"/>
</dbReference>
<keyword evidence="4 6" id="KW-0862">Zinc</keyword>
<feature type="compositionally biased region" description="Low complexity" evidence="7">
    <location>
        <begin position="161"/>
        <end position="173"/>
    </location>
</feature>
<dbReference type="Pfam" id="PF04434">
    <property type="entry name" value="SWIM"/>
    <property type="match status" value="1"/>
</dbReference>
<dbReference type="SMART" id="SM00575">
    <property type="entry name" value="ZnF_PMZ"/>
    <property type="match status" value="1"/>
</dbReference>
<dbReference type="EMBL" id="AP008217">
    <property type="protein sequence ID" value="BAH95184.1"/>
    <property type="molecule type" value="Genomic_DNA"/>
</dbReference>
<evidence type="ECO:0000256" key="3">
    <source>
        <dbReference type="ARBA" id="ARBA00022771"/>
    </source>
</evidence>
<evidence type="ECO:0000259" key="8">
    <source>
        <dbReference type="PROSITE" id="PS50966"/>
    </source>
</evidence>
<feature type="region of interest" description="Disordered" evidence="7">
    <location>
        <begin position="161"/>
        <end position="185"/>
    </location>
</feature>
<evidence type="ECO:0000313" key="10">
    <source>
        <dbReference type="Proteomes" id="UP000000763"/>
    </source>
</evidence>
<reference evidence="10" key="2">
    <citation type="journal article" date="2008" name="Nucleic Acids Res.">
        <title>The rice annotation project database (RAP-DB): 2008 update.</title>
        <authorList>
            <consortium name="The rice annotation project (RAP)"/>
        </authorList>
    </citation>
    <scope>GENOME REANNOTATION</scope>
    <source>
        <strain evidence="10">cv. Nipponbare</strain>
    </source>
</reference>
<feature type="non-terminal residue" evidence="9">
    <location>
        <position position="1"/>
    </location>
</feature>
<gene>
    <name evidence="9" type="ordered locus">Os11g0244900</name>
</gene>
<dbReference type="KEGG" id="dosa:Os11g0244900"/>
<comment type="subcellular location">
    <subcellularLocation>
        <location evidence="6">Nucleus</location>
    </subcellularLocation>
</comment>
<keyword evidence="3 5" id="KW-0863">Zinc-finger</keyword>
<evidence type="ECO:0000256" key="5">
    <source>
        <dbReference type="PROSITE-ProRule" id="PRU00325"/>
    </source>
</evidence>
<protein>
    <recommendedName>
        <fullName evidence="6">Protein FAR1-RELATED SEQUENCE</fullName>
    </recommendedName>
</protein>
<evidence type="ECO:0000256" key="7">
    <source>
        <dbReference type="SAM" id="MobiDB-lite"/>
    </source>
</evidence>
<evidence type="ECO:0000256" key="2">
    <source>
        <dbReference type="ARBA" id="ARBA00022723"/>
    </source>
</evidence>
<feature type="domain" description="SWIM-type" evidence="8">
    <location>
        <begin position="531"/>
        <end position="567"/>
    </location>
</feature>
<keyword evidence="2 6" id="KW-0479">Metal-binding</keyword>
<dbReference type="AlphaFoldDB" id="C7J8K5"/>
<evidence type="ECO:0000256" key="1">
    <source>
        <dbReference type="ARBA" id="ARBA00005889"/>
    </source>
</evidence>
<keyword evidence="6" id="KW-0539">Nucleus</keyword>
<evidence type="ECO:0000313" key="9">
    <source>
        <dbReference type="EMBL" id="BAH95184.1"/>
    </source>
</evidence>
<accession>C7J8K5</accession>
<dbReference type="PANTHER" id="PTHR31669:SF179">
    <property type="entry name" value="PROTEIN FAR1-RELATED SEQUENCE 5"/>
    <property type="match status" value="1"/>
</dbReference>
<evidence type="ECO:0000256" key="6">
    <source>
        <dbReference type="RuleBase" id="RU367018"/>
    </source>
</evidence>
<dbReference type="InterPro" id="IPR007527">
    <property type="entry name" value="Znf_SWIM"/>
</dbReference>
<dbReference type="InterPro" id="IPR018289">
    <property type="entry name" value="MULE_transposase_dom"/>
</dbReference>
<comment type="function">
    <text evidence="6">Putative transcription activator involved in regulating light control of development.</text>
</comment>
<proteinExistence type="inferred from homology"/>
<dbReference type="GO" id="GO:0005634">
    <property type="term" value="C:nucleus"/>
    <property type="evidence" value="ECO:0007669"/>
    <property type="project" value="UniProtKB-SubCell"/>
</dbReference>
<dbReference type="PANTHER" id="PTHR31669">
    <property type="entry name" value="PROTEIN FAR1-RELATED SEQUENCE 10-RELATED"/>
    <property type="match status" value="1"/>
</dbReference>
<reference evidence="9 10" key="1">
    <citation type="journal article" date="2005" name="Nature">
        <title>The map-based sequence of the rice genome.</title>
        <authorList>
            <consortium name="International rice genome sequencing project (IRGSP)"/>
            <person name="Matsumoto T."/>
            <person name="Wu J."/>
            <person name="Kanamori H."/>
            <person name="Katayose Y."/>
            <person name="Fujisawa M."/>
            <person name="Namiki N."/>
            <person name="Mizuno H."/>
            <person name="Yamamoto K."/>
            <person name="Antonio B.A."/>
            <person name="Baba T."/>
            <person name="Sakata K."/>
            <person name="Nagamura Y."/>
            <person name="Aoki H."/>
            <person name="Arikawa K."/>
            <person name="Arita K."/>
            <person name="Bito T."/>
            <person name="Chiden Y."/>
            <person name="Fujitsuka N."/>
            <person name="Fukunaka R."/>
            <person name="Hamada M."/>
            <person name="Harada C."/>
            <person name="Hayashi A."/>
            <person name="Hijishita S."/>
            <person name="Honda M."/>
            <person name="Hosokawa S."/>
            <person name="Ichikawa Y."/>
            <person name="Idonuma A."/>
            <person name="Iijima M."/>
            <person name="Ikeda M."/>
            <person name="Ikeno M."/>
            <person name="Ito K."/>
            <person name="Ito S."/>
            <person name="Ito T."/>
            <person name="Ito Y."/>
            <person name="Ito Y."/>
            <person name="Iwabuchi A."/>
            <person name="Kamiya K."/>
            <person name="Karasawa W."/>
            <person name="Kurita K."/>
            <person name="Katagiri S."/>
            <person name="Kikuta A."/>
            <person name="Kobayashi H."/>
            <person name="Kobayashi N."/>
            <person name="Machita K."/>
            <person name="Maehara T."/>
            <person name="Masukawa M."/>
            <person name="Mizubayashi T."/>
            <person name="Mukai Y."/>
            <person name="Nagasaki H."/>
            <person name="Nagata Y."/>
            <person name="Naito S."/>
            <person name="Nakashima M."/>
            <person name="Nakama Y."/>
            <person name="Nakamichi Y."/>
            <person name="Nakamura M."/>
            <person name="Meguro A."/>
            <person name="Negishi M."/>
            <person name="Ohta I."/>
            <person name="Ohta T."/>
            <person name="Okamoto M."/>
            <person name="Ono N."/>
            <person name="Saji S."/>
            <person name="Sakaguchi M."/>
            <person name="Sakai K."/>
            <person name="Shibata M."/>
            <person name="Shimokawa T."/>
            <person name="Song J."/>
            <person name="Takazaki Y."/>
            <person name="Terasawa K."/>
            <person name="Tsugane M."/>
            <person name="Tsuji K."/>
            <person name="Ueda S."/>
            <person name="Waki K."/>
            <person name="Yamagata H."/>
            <person name="Yamamoto M."/>
            <person name="Yamamoto S."/>
            <person name="Yamane H."/>
            <person name="Yoshiki S."/>
            <person name="Yoshihara R."/>
            <person name="Yukawa K."/>
            <person name="Zhong H."/>
            <person name="Yano M."/>
            <person name="Yuan Q."/>
            <person name="Ouyang S."/>
            <person name="Liu J."/>
            <person name="Jones K.M."/>
            <person name="Gansberger K."/>
            <person name="Moffat K."/>
            <person name="Hill J."/>
            <person name="Bera J."/>
            <person name="Fadrosh D."/>
            <person name="Jin S."/>
            <person name="Johri S."/>
            <person name="Kim M."/>
            <person name="Overton L."/>
            <person name="Reardon M."/>
            <person name="Tsitrin T."/>
            <person name="Vuong H."/>
            <person name="Weaver B."/>
            <person name="Ciecko A."/>
            <person name="Tallon L."/>
            <person name="Jackson J."/>
            <person name="Pai G."/>
            <person name="Aken S.V."/>
            <person name="Utterback T."/>
            <person name="Reidmuller S."/>
            <person name="Feldblyum T."/>
            <person name="Hsiao J."/>
            <person name="Zismann V."/>
            <person name="Iobst S."/>
            <person name="de Vazeille A.R."/>
            <person name="Buell C.R."/>
            <person name="Ying K."/>
            <person name="Li Y."/>
            <person name="Lu T."/>
            <person name="Huang Y."/>
            <person name="Zhao Q."/>
            <person name="Feng Q."/>
            <person name="Zhang L."/>
            <person name="Zhu J."/>
            <person name="Weng Q."/>
            <person name="Mu J."/>
            <person name="Lu Y."/>
            <person name="Fan D."/>
            <person name="Liu Y."/>
            <person name="Guan J."/>
            <person name="Zhang Y."/>
            <person name="Yu S."/>
            <person name="Liu X."/>
            <person name="Zhang Y."/>
            <person name="Hong G."/>
            <person name="Han B."/>
            <person name="Choisne N."/>
            <person name="Demange N."/>
            <person name="Orjeda G."/>
            <person name="Samain S."/>
            <person name="Cattolico L."/>
            <person name="Pelletier E."/>
            <person name="Couloux A."/>
            <person name="Segurens B."/>
            <person name="Wincker P."/>
            <person name="D'Hont A."/>
            <person name="Scarpelli C."/>
            <person name="Weissenbach J."/>
            <person name="Salanoubat M."/>
            <person name="Quetier F."/>
            <person name="Yu Y."/>
            <person name="Kim H.R."/>
            <person name="Rambo T."/>
            <person name="Currie J."/>
            <person name="Collura K."/>
            <person name="Luo M."/>
            <person name="Yang T."/>
            <person name="Ammiraju J.S.S."/>
            <person name="Engler F."/>
            <person name="Soderlund C."/>
            <person name="Wing R.A."/>
            <person name="Palmer L.E."/>
            <person name="de la Bastide M."/>
            <person name="Spiegel L."/>
            <person name="Nascimento L."/>
            <person name="Zutavern T."/>
            <person name="O'Shaughnessy A."/>
            <person name="Dike S."/>
            <person name="Dedhia N."/>
            <person name="Preston R."/>
            <person name="Balija V."/>
            <person name="McCombie W.R."/>
            <person name="Chow T."/>
            <person name="Chen H."/>
            <person name="Chung M."/>
            <person name="Chen C."/>
            <person name="Shaw J."/>
            <person name="Wu H."/>
            <person name="Hsiao K."/>
            <person name="Chao Y."/>
            <person name="Chu M."/>
            <person name="Cheng C."/>
            <person name="Hour A."/>
            <person name="Lee P."/>
            <person name="Lin S."/>
            <person name="Lin Y."/>
            <person name="Liou J."/>
            <person name="Liu S."/>
            <person name="Hsing Y."/>
            <person name="Raghuvanshi S."/>
            <person name="Mohanty A."/>
            <person name="Bharti A.K."/>
            <person name="Gaur A."/>
            <person name="Gupta V."/>
            <person name="Kumar D."/>
            <person name="Ravi V."/>
            <person name="Vij S."/>
            <person name="Kapur A."/>
            <person name="Khurana P."/>
            <person name="Khurana P."/>
            <person name="Khurana J.P."/>
            <person name="Tyagi A.K."/>
            <person name="Gaikwad K."/>
            <person name="Singh A."/>
            <person name="Dalal V."/>
            <person name="Srivastava S."/>
            <person name="Dixit A."/>
            <person name="Pal A.K."/>
            <person name="Ghazi I.A."/>
            <person name="Yadav M."/>
            <person name="Pandit A."/>
            <person name="Bhargava A."/>
            <person name="Sureshbabu K."/>
            <person name="Batra K."/>
            <person name="Sharma T.R."/>
            <person name="Mohapatra T."/>
            <person name="Singh N.K."/>
            <person name="Messing J."/>
            <person name="Nelson A.B."/>
            <person name="Fuks G."/>
            <person name="Kavchok S."/>
            <person name="Keizer G."/>
            <person name="Linton E."/>
            <person name="Llaca V."/>
            <person name="Song R."/>
            <person name="Tanyolac B."/>
            <person name="Young S."/>
            <person name="Ho-Il K."/>
            <person name="Hahn J.H."/>
            <person name="Sangsakoo G."/>
            <person name="Vanavichit A."/>
            <person name="de Mattos Luiz.A.T."/>
            <person name="Zimmer P.D."/>
            <person name="Malone G."/>
            <person name="Dellagostin O."/>
            <person name="de Oliveira A.C."/>
            <person name="Bevan M."/>
            <person name="Bancroft I."/>
            <person name="Minx P."/>
            <person name="Cordum H."/>
            <person name="Wilson R."/>
            <person name="Cheng Z."/>
            <person name="Jin W."/>
            <person name="Jiang J."/>
            <person name="Leong S.A."/>
            <person name="Iwama H."/>
            <person name="Gojobori T."/>
            <person name="Itoh T."/>
            <person name="Niimura Y."/>
            <person name="Fujii Y."/>
            <person name="Habara T."/>
            <person name="Sakai H."/>
            <person name="Sato Y."/>
            <person name="Wilson G."/>
            <person name="Kumar K."/>
            <person name="McCouch S."/>
            <person name="Juretic N."/>
            <person name="Hoen D."/>
            <person name="Wright S."/>
            <person name="Bruskiewich R."/>
            <person name="Bureau T."/>
            <person name="Miyao A."/>
            <person name="Hirochika H."/>
            <person name="Nishikawa T."/>
            <person name="Kadowaki K."/>
            <person name="Sugiura M."/>
            <person name="Burr B."/>
            <person name="Sasaki T."/>
        </authorList>
    </citation>
    <scope>NUCLEOTIDE SEQUENCE [LARGE SCALE GENOMIC DNA]</scope>
    <source>
        <strain evidence="10">cv. Nipponbare</strain>
    </source>
</reference>
<feature type="compositionally biased region" description="Polar residues" evidence="7">
    <location>
        <begin position="25"/>
        <end position="34"/>
    </location>
</feature>
<dbReference type="Pfam" id="PF03101">
    <property type="entry name" value="FAR1"/>
    <property type="match status" value="1"/>
</dbReference>
<dbReference type="GO" id="GO:0008270">
    <property type="term" value="F:zinc ion binding"/>
    <property type="evidence" value="ECO:0007669"/>
    <property type="project" value="UniProtKB-UniRule"/>
</dbReference>
<comment type="similarity">
    <text evidence="1 6">Belongs to the FHY3/FAR1 family.</text>
</comment>
<dbReference type="PROSITE" id="PS50966">
    <property type="entry name" value="ZF_SWIM"/>
    <property type="match status" value="1"/>
</dbReference>
<dbReference type="GO" id="GO:0006355">
    <property type="term" value="P:regulation of DNA-templated transcription"/>
    <property type="evidence" value="ECO:0007669"/>
    <property type="project" value="UniProtKB-UniRule"/>
</dbReference>
<dbReference type="InterPro" id="IPR004330">
    <property type="entry name" value="FAR1_DNA_bnd_dom"/>
</dbReference>
<name>C7J8K5_ORYSJ</name>
<dbReference type="InterPro" id="IPR031052">
    <property type="entry name" value="FHY3/FAR1"/>
</dbReference>